<dbReference type="PROSITE" id="PS50949">
    <property type="entry name" value="HTH_GNTR"/>
    <property type="match status" value="1"/>
</dbReference>
<dbReference type="SUPFAM" id="SSF46785">
    <property type="entry name" value="Winged helix' DNA-binding domain"/>
    <property type="match status" value="1"/>
</dbReference>
<dbReference type="SMART" id="SM00345">
    <property type="entry name" value="HTH_GNTR"/>
    <property type="match status" value="1"/>
</dbReference>
<dbReference type="InterPro" id="IPR011711">
    <property type="entry name" value="GntR_C"/>
</dbReference>
<dbReference type="PRINTS" id="PR00035">
    <property type="entry name" value="HTHGNTR"/>
</dbReference>
<name>A0ABQ3D9A4_9ACTN</name>
<dbReference type="Gene3D" id="1.20.120.530">
    <property type="entry name" value="GntR ligand-binding domain-like"/>
    <property type="match status" value="1"/>
</dbReference>
<dbReference type="Gene3D" id="1.10.10.10">
    <property type="entry name" value="Winged helix-like DNA-binding domain superfamily/Winged helix DNA-binding domain"/>
    <property type="match status" value="1"/>
</dbReference>
<feature type="domain" description="HTH gntR-type" evidence="4">
    <location>
        <begin position="11"/>
        <end position="78"/>
    </location>
</feature>
<evidence type="ECO:0000256" key="3">
    <source>
        <dbReference type="ARBA" id="ARBA00023163"/>
    </source>
</evidence>
<dbReference type="EMBL" id="BMVN01000044">
    <property type="protein sequence ID" value="GHA61188.1"/>
    <property type="molecule type" value="Genomic_DNA"/>
</dbReference>
<dbReference type="Pfam" id="PF07729">
    <property type="entry name" value="FCD"/>
    <property type="match status" value="1"/>
</dbReference>
<comment type="caution">
    <text evidence="5">The sequence shown here is derived from an EMBL/GenBank/DDBJ whole genome shotgun (WGS) entry which is preliminary data.</text>
</comment>
<evidence type="ECO:0000256" key="1">
    <source>
        <dbReference type="ARBA" id="ARBA00023015"/>
    </source>
</evidence>
<accession>A0ABQ3D9A4</accession>
<dbReference type="Pfam" id="PF00392">
    <property type="entry name" value="GntR"/>
    <property type="match status" value="1"/>
</dbReference>
<dbReference type="InterPro" id="IPR036390">
    <property type="entry name" value="WH_DNA-bd_sf"/>
</dbReference>
<dbReference type="InterPro" id="IPR036388">
    <property type="entry name" value="WH-like_DNA-bd_sf"/>
</dbReference>
<organism evidence="5 6">
    <name type="scientific">Streptomyces canarius</name>
    <dbReference type="NCBI Taxonomy" id="285453"/>
    <lineage>
        <taxon>Bacteria</taxon>
        <taxon>Bacillati</taxon>
        <taxon>Actinomycetota</taxon>
        <taxon>Actinomycetes</taxon>
        <taxon>Kitasatosporales</taxon>
        <taxon>Streptomycetaceae</taxon>
        <taxon>Streptomyces</taxon>
    </lineage>
</organism>
<reference evidence="6" key="1">
    <citation type="journal article" date="2019" name="Int. J. Syst. Evol. Microbiol.">
        <title>The Global Catalogue of Microorganisms (GCM) 10K type strain sequencing project: providing services to taxonomists for standard genome sequencing and annotation.</title>
        <authorList>
            <consortium name="The Broad Institute Genomics Platform"/>
            <consortium name="The Broad Institute Genome Sequencing Center for Infectious Disease"/>
            <person name="Wu L."/>
            <person name="Ma J."/>
        </authorList>
    </citation>
    <scope>NUCLEOTIDE SEQUENCE [LARGE SCALE GENOMIC DNA]</scope>
    <source>
        <strain evidence="6">JCM 4733</strain>
    </source>
</reference>
<dbReference type="InterPro" id="IPR008920">
    <property type="entry name" value="TF_FadR/GntR_C"/>
</dbReference>
<evidence type="ECO:0000256" key="2">
    <source>
        <dbReference type="ARBA" id="ARBA00023125"/>
    </source>
</evidence>
<dbReference type="SMART" id="SM00895">
    <property type="entry name" value="FCD"/>
    <property type="match status" value="1"/>
</dbReference>
<dbReference type="PANTHER" id="PTHR43537">
    <property type="entry name" value="TRANSCRIPTIONAL REGULATOR, GNTR FAMILY"/>
    <property type="match status" value="1"/>
</dbReference>
<dbReference type="SUPFAM" id="SSF48008">
    <property type="entry name" value="GntR ligand-binding domain-like"/>
    <property type="match status" value="1"/>
</dbReference>
<evidence type="ECO:0000313" key="5">
    <source>
        <dbReference type="EMBL" id="GHA61188.1"/>
    </source>
</evidence>
<gene>
    <name evidence="5" type="ORF">GCM10010345_76670</name>
</gene>
<dbReference type="PANTHER" id="PTHR43537:SF24">
    <property type="entry name" value="GLUCONATE OPERON TRANSCRIPTIONAL REPRESSOR"/>
    <property type="match status" value="1"/>
</dbReference>
<proteinExistence type="predicted"/>
<evidence type="ECO:0000259" key="4">
    <source>
        <dbReference type="PROSITE" id="PS50949"/>
    </source>
</evidence>
<dbReference type="Proteomes" id="UP000653644">
    <property type="component" value="Unassembled WGS sequence"/>
</dbReference>
<sequence>MSTTRLIRHAAPLRQQITRLLREDILSGAFQPGDALRESSLCEAYGVSRTVVREALRQLETERLVTVVAHHGPVVTVLTPQDIEKIYEVRRALEGLVGELFAVHASEQVRTGLRELLTEMETTYLRGTVKTREEANERFYGLLLEGAGNPVLAEEVARIHARVQIFRRYAFVDDERARISFGEFRRIVEAAAVACDAAAARAACEHHVSGAAALAVDEYRRRLS</sequence>
<keyword evidence="6" id="KW-1185">Reference proteome</keyword>
<protein>
    <submittedName>
        <fullName evidence="5">GntR family transcriptional regulator</fullName>
    </submittedName>
</protein>
<keyword evidence="2" id="KW-0238">DNA-binding</keyword>
<keyword evidence="3" id="KW-0804">Transcription</keyword>
<dbReference type="InterPro" id="IPR000524">
    <property type="entry name" value="Tscrpt_reg_HTH_GntR"/>
</dbReference>
<keyword evidence="1" id="KW-0805">Transcription regulation</keyword>
<dbReference type="RefSeq" id="WP_189893710.1">
    <property type="nucleotide sequence ID" value="NZ_BMVN01000044.1"/>
</dbReference>
<dbReference type="CDD" id="cd07377">
    <property type="entry name" value="WHTH_GntR"/>
    <property type="match status" value="1"/>
</dbReference>
<evidence type="ECO:0000313" key="6">
    <source>
        <dbReference type="Proteomes" id="UP000653644"/>
    </source>
</evidence>